<dbReference type="STRING" id="1423745.GCA_001311215_00710"/>
<accession>A0A0R2CFT3</accession>
<evidence type="ECO:0000313" key="2">
    <source>
        <dbReference type="Proteomes" id="UP000051586"/>
    </source>
</evidence>
<dbReference type="EMBL" id="AYZI01000008">
    <property type="protein sequence ID" value="KRM90557.1"/>
    <property type="molecule type" value="Genomic_DNA"/>
</dbReference>
<sequence>MAIPENMEEINQELGRQAAAGNQITERTLILQTVQQLLQQYLIAAEEGFYDTVTLADDRTLIFSSVTGKQLGTYQARGIDLVADFKADALQLRLDLETAAQQIAGGR</sequence>
<dbReference type="Proteomes" id="UP000051586">
    <property type="component" value="Unassembled WGS sequence"/>
</dbReference>
<proteinExistence type="predicted"/>
<dbReference type="RefSeq" id="WP_009166902.1">
    <property type="nucleotide sequence ID" value="NZ_AYZI01000008.1"/>
</dbReference>
<dbReference type="AlphaFoldDB" id="A0A0R2CFT3"/>
<name>A0A0R2CFT3_9LACO</name>
<organism evidence="1 2">
    <name type="scientific">Fructilactobacillus florum DSM 22689 = JCM 16035</name>
    <dbReference type="NCBI Taxonomy" id="1423745"/>
    <lineage>
        <taxon>Bacteria</taxon>
        <taxon>Bacillati</taxon>
        <taxon>Bacillota</taxon>
        <taxon>Bacilli</taxon>
        <taxon>Lactobacillales</taxon>
        <taxon>Lactobacillaceae</taxon>
        <taxon>Fructilactobacillus</taxon>
    </lineage>
</organism>
<gene>
    <name evidence="1" type="ORF">FC87_GL001243</name>
</gene>
<evidence type="ECO:0000313" key="1">
    <source>
        <dbReference type="EMBL" id="KRM90557.1"/>
    </source>
</evidence>
<reference evidence="1 2" key="1">
    <citation type="journal article" date="2015" name="Genome Announc.">
        <title>Expanding the biotechnology potential of lactobacilli through comparative genomics of 213 strains and associated genera.</title>
        <authorList>
            <person name="Sun Z."/>
            <person name="Harris H.M."/>
            <person name="McCann A."/>
            <person name="Guo C."/>
            <person name="Argimon S."/>
            <person name="Zhang W."/>
            <person name="Yang X."/>
            <person name="Jeffery I.B."/>
            <person name="Cooney J.C."/>
            <person name="Kagawa T.F."/>
            <person name="Liu W."/>
            <person name="Song Y."/>
            <person name="Salvetti E."/>
            <person name="Wrobel A."/>
            <person name="Rasinkangas P."/>
            <person name="Parkhill J."/>
            <person name="Rea M.C."/>
            <person name="O'Sullivan O."/>
            <person name="Ritari J."/>
            <person name="Douillard F.P."/>
            <person name="Paul Ross R."/>
            <person name="Yang R."/>
            <person name="Briner A.E."/>
            <person name="Felis G.E."/>
            <person name="de Vos W.M."/>
            <person name="Barrangou R."/>
            <person name="Klaenhammer T.R."/>
            <person name="Caufield P.W."/>
            <person name="Cui Y."/>
            <person name="Zhang H."/>
            <person name="O'Toole P.W."/>
        </authorList>
    </citation>
    <scope>NUCLEOTIDE SEQUENCE [LARGE SCALE GENOMIC DNA]</scope>
    <source>
        <strain evidence="1 2">DSM 22689</strain>
    </source>
</reference>
<dbReference type="PATRIC" id="fig|1423745.4.peg.1309"/>
<comment type="caution">
    <text evidence="1">The sequence shown here is derived from an EMBL/GenBank/DDBJ whole genome shotgun (WGS) entry which is preliminary data.</text>
</comment>
<protein>
    <submittedName>
        <fullName evidence="1">Uncharacterized protein</fullName>
    </submittedName>
</protein>